<dbReference type="InterPro" id="IPR038555">
    <property type="entry name" value="Zincin_1_sf"/>
</dbReference>
<dbReference type="SUPFAM" id="SSF55486">
    <property type="entry name" value="Metalloproteases ('zincins'), catalytic domain"/>
    <property type="match status" value="1"/>
</dbReference>
<evidence type="ECO:0000313" key="2">
    <source>
        <dbReference type="EMBL" id="ODS30509.1"/>
    </source>
</evidence>
<accession>A0A1E3X4N2</accession>
<evidence type="ECO:0000256" key="1">
    <source>
        <dbReference type="SAM" id="Phobius"/>
    </source>
</evidence>
<keyword evidence="1" id="KW-0812">Transmembrane</keyword>
<comment type="caution">
    <text evidence="2">The sequence shown here is derived from an EMBL/GenBank/DDBJ whole genome shotgun (WGS) entry which is preliminary data.</text>
</comment>
<organism evidence="2 3">
    <name type="scientific">Candidatus Scalindua rubra</name>
    <dbReference type="NCBI Taxonomy" id="1872076"/>
    <lineage>
        <taxon>Bacteria</taxon>
        <taxon>Pseudomonadati</taxon>
        <taxon>Planctomycetota</taxon>
        <taxon>Candidatus Brocadiia</taxon>
        <taxon>Candidatus Brocadiales</taxon>
        <taxon>Candidatus Scalinduaceae</taxon>
        <taxon>Candidatus Scalindua</taxon>
    </lineage>
</organism>
<feature type="transmembrane region" description="Helical" evidence="1">
    <location>
        <begin position="53"/>
        <end position="72"/>
    </location>
</feature>
<name>A0A1E3X4N2_9BACT</name>
<dbReference type="AlphaFoldDB" id="A0A1E3X4N2"/>
<dbReference type="InterPro" id="IPR010428">
    <property type="entry name" value="Zincin_1"/>
</dbReference>
<dbReference type="Pfam" id="PF06262">
    <property type="entry name" value="Zincin_1"/>
    <property type="match status" value="1"/>
</dbReference>
<keyword evidence="1" id="KW-0472">Membrane</keyword>
<proteinExistence type="predicted"/>
<dbReference type="EMBL" id="MAYW01000214">
    <property type="protein sequence ID" value="ODS30509.1"/>
    <property type="molecule type" value="Genomic_DNA"/>
</dbReference>
<dbReference type="Proteomes" id="UP000094056">
    <property type="component" value="Unassembled WGS sequence"/>
</dbReference>
<gene>
    <name evidence="2" type="ORF">SCARUB_04379</name>
</gene>
<evidence type="ECO:0008006" key="4">
    <source>
        <dbReference type="Google" id="ProtNLM"/>
    </source>
</evidence>
<sequence>MPNDSKLIKCFNCGQTHRLGDYGQNTGIICTGCGKKMEPLIFDKICEVDKRGFLTLLGYFSITALIGVMGSMMMVHGWNFLVTFTMLGGVVYLIGKIFMSKYKIIEIEEYLPDKIAHDNADAHCSSSFDRLVVTSVNELPQKIRKRLEDVSIVVEDRPNPFVLGKLKLKSNRVLLGLFQGVPLNKKSVWHSGTMPEKITIYQKNIEAISHSDEEIKHRIKKVVRHEVAHFVGFTEEQVRRLGY</sequence>
<keyword evidence="1" id="KW-1133">Transmembrane helix</keyword>
<reference evidence="2 3" key="1">
    <citation type="submission" date="2016-07" db="EMBL/GenBank/DDBJ databases">
        <title>Draft genome of Scalindua rubra, obtained from a brine-seawater interface in the Red Sea, sheds light on salt adaptation in anammox bacteria.</title>
        <authorList>
            <person name="Speth D.R."/>
            <person name="Lagkouvardos I."/>
            <person name="Wang Y."/>
            <person name="Qian P.-Y."/>
            <person name="Dutilh B.E."/>
            <person name="Jetten M.S."/>
        </authorList>
    </citation>
    <scope>NUCLEOTIDE SEQUENCE [LARGE SCALE GENOMIC DNA]</scope>
    <source>
        <strain evidence="2">BSI-1</strain>
    </source>
</reference>
<evidence type="ECO:0000313" key="3">
    <source>
        <dbReference type="Proteomes" id="UP000094056"/>
    </source>
</evidence>
<protein>
    <recommendedName>
        <fullName evidence="4">Metallopeptidase family protein</fullName>
    </recommendedName>
</protein>
<dbReference type="CDD" id="cd12952">
    <property type="entry name" value="MMP_ACEL2062"/>
    <property type="match status" value="1"/>
</dbReference>
<dbReference type="Gene3D" id="3.30.2010.20">
    <property type="match status" value="1"/>
</dbReference>
<feature type="transmembrane region" description="Helical" evidence="1">
    <location>
        <begin position="78"/>
        <end position="95"/>
    </location>
</feature>